<dbReference type="Pfam" id="PF01061">
    <property type="entry name" value="ABC2_membrane"/>
    <property type="match status" value="1"/>
</dbReference>
<accession>A0AAE1U533</accession>
<evidence type="ECO:0000256" key="2">
    <source>
        <dbReference type="ARBA" id="ARBA00022448"/>
    </source>
</evidence>
<feature type="domain" description="ABC-2 type transporter transmembrane" evidence="7">
    <location>
        <begin position="1"/>
        <end position="123"/>
    </location>
</feature>
<comment type="caution">
    <text evidence="8">The sequence shown here is derived from an EMBL/GenBank/DDBJ whole genome shotgun (WGS) entry which is preliminary data.</text>
</comment>
<dbReference type="GO" id="GO:0005886">
    <property type="term" value="C:plasma membrane"/>
    <property type="evidence" value="ECO:0007669"/>
    <property type="project" value="TreeGrafter"/>
</dbReference>
<dbReference type="AlphaFoldDB" id="A0AAE1U533"/>
<protein>
    <recommendedName>
        <fullName evidence="7">ABC-2 type transporter transmembrane domain-containing protein</fullName>
    </recommendedName>
</protein>
<dbReference type="InterPro" id="IPR050352">
    <property type="entry name" value="ABCG_transporters"/>
</dbReference>
<reference evidence="8" key="1">
    <citation type="submission" date="2023-11" db="EMBL/GenBank/DDBJ databases">
        <title>Genome assemblies of two species of porcelain crab, Petrolisthes cinctipes and Petrolisthes manimaculis (Anomura: Porcellanidae).</title>
        <authorList>
            <person name="Angst P."/>
        </authorList>
    </citation>
    <scope>NUCLEOTIDE SEQUENCE</scope>
    <source>
        <strain evidence="8">PB745_02</strain>
        <tissue evidence="8">Gill</tissue>
    </source>
</reference>
<evidence type="ECO:0000256" key="5">
    <source>
        <dbReference type="ARBA" id="ARBA00023136"/>
    </source>
</evidence>
<feature type="transmembrane region" description="Helical" evidence="6">
    <location>
        <begin position="165"/>
        <end position="184"/>
    </location>
</feature>
<evidence type="ECO:0000256" key="3">
    <source>
        <dbReference type="ARBA" id="ARBA00022692"/>
    </source>
</evidence>
<dbReference type="PANTHER" id="PTHR48041:SF139">
    <property type="entry name" value="PROTEIN SCARLET"/>
    <property type="match status" value="1"/>
</dbReference>
<keyword evidence="9" id="KW-1185">Reference proteome</keyword>
<keyword evidence="3 6" id="KW-0812">Transmembrane</keyword>
<gene>
    <name evidence="8" type="ORF">Pmani_021647</name>
</gene>
<feature type="transmembrane region" description="Helical" evidence="6">
    <location>
        <begin position="75"/>
        <end position="93"/>
    </location>
</feature>
<evidence type="ECO:0000313" key="9">
    <source>
        <dbReference type="Proteomes" id="UP001292094"/>
    </source>
</evidence>
<feature type="transmembrane region" description="Helical" evidence="6">
    <location>
        <begin position="40"/>
        <end position="63"/>
    </location>
</feature>
<comment type="subcellular location">
    <subcellularLocation>
        <location evidence="1">Membrane</location>
        <topology evidence="1">Multi-pass membrane protein</topology>
    </subcellularLocation>
</comment>
<dbReference type="InterPro" id="IPR013525">
    <property type="entry name" value="ABC2_TM"/>
</dbReference>
<keyword evidence="5 6" id="KW-0472">Membrane</keyword>
<name>A0AAE1U533_9EUCA</name>
<evidence type="ECO:0000256" key="6">
    <source>
        <dbReference type="SAM" id="Phobius"/>
    </source>
</evidence>
<evidence type="ECO:0000256" key="1">
    <source>
        <dbReference type="ARBA" id="ARBA00004141"/>
    </source>
</evidence>
<feature type="transmembrane region" description="Helical" evidence="6">
    <location>
        <begin position="12"/>
        <end position="34"/>
    </location>
</feature>
<evidence type="ECO:0000313" key="8">
    <source>
        <dbReference type="EMBL" id="KAK4306530.1"/>
    </source>
</evidence>
<keyword evidence="4 6" id="KW-1133">Transmembrane helix</keyword>
<sequence length="197" mass="22425">MYRTDVYFITKNLAEMPFTTFLPFVFTGISYYMIGLYQPAENFFICTAILILVANTAVSYGYLLSCLAKDINMALALAAPLLIPLMLFGGFFLNSGTVPNYFIWIKYISWFNYGNEALMINQWKDVEFINCTQSGHVVSDDECLNDGQEVLELLSYKTTNMGFDIGLLFVLIVAFRLVAFLLLLNKTKRKTVKVIDE</sequence>
<dbReference type="GO" id="GO:0140359">
    <property type="term" value="F:ABC-type transporter activity"/>
    <property type="evidence" value="ECO:0007669"/>
    <property type="project" value="InterPro"/>
</dbReference>
<evidence type="ECO:0000256" key="4">
    <source>
        <dbReference type="ARBA" id="ARBA00022989"/>
    </source>
</evidence>
<proteinExistence type="predicted"/>
<dbReference type="PANTHER" id="PTHR48041">
    <property type="entry name" value="ABC TRANSPORTER G FAMILY MEMBER 28"/>
    <property type="match status" value="1"/>
</dbReference>
<evidence type="ECO:0000259" key="7">
    <source>
        <dbReference type="Pfam" id="PF01061"/>
    </source>
</evidence>
<dbReference type="EMBL" id="JAWZYT010002115">
    <property type="protein sequence ID" value="KAK4306530.1"/>
    <property type="molecule type" value="Genomic_DNA"/>
</dbReference>
<organism evidence="8 9">
    <name type="scientific">Petrolisthes manimaculis</name>
    <dbReference type="NCBI Taxonomy" id="1843537"/>
    <lineage>
        <taxon>Eukaryota</taxon>
        <taxon>Metazoa</taxon>
        <taxon>Ecdysozoa</taxon>
        <taxon>Arthropoda</taxon>
        <taxon>Crustacea</taxon>
        <taxon>Multicrustacea</taxon>
        <taxon>Malacostraca</taxon>
        <taxon>Eumalacostraca</taxon>
        <taxon>Eucarida</taxon>
        <taxon>Decapoda</taxon>
        <taxon>Pleocyemata</taxon>
        <taxon>Anomura</taxon>
        <taxon>Galatheoidea</taxon>
        <taxon>Porcellanidae</taxon>
        <taxon>Petrolisthes</taxon>
    </lineage>
</organism>
<dbReference type="Proteomes" id="UP001292094">
    <property type="component" value="Unassembled WGS sequence"/>
</dbReference>
<keyword evidence="2" id="KW-0813">Transport</keyword>